<comment type="caution">
    <text evidence="2">The sequence shown here is derived from an EMBL/GenBank/DDBJ whole genome shotgun (WGS) entry which is preliminary data.</text>
</comment>
<dbReference type="EMBL" id="DYUC01000062">
    <property type="protein sequence ID" value="HJG86671.1"/>
    <property type="molecule type" value="Genomic_DNA"/>
</dbReference>
<organism evidence="2 3">
    <name type="scientific">Pseudoflavonifractor capillosus</name>
    <dbReference type="NCBI Taxonomy" id="106588"/>
    <lineage>
        <taxon>Bacteria</taxon>
        <taxon>Bacillati</taxon>
        <taxon>Bacillota</taxon>
        <taxon>Clostridia</taxon>
        <taxon>Eubacteriales</taxon>
        <taxon>Oscillospiraceae</taxon>
        <taxon>Pseudoflavonifractor</taxon>
    </lineage>
</organism>
<gene>
    <name evidence="2" type="ORF">K8V01_06590</name>
</gene>
<evidence type="ECO:0000259" key="1">
    <source>
        <dbReference type="Pfam" id="PF07561"/>
    </source>
</evidence>
<sequence length="60" mass="6249">MNSNPSIKCSVSSCAYHNGQQSACTLNEIKVGCTGTDVADCSSTECASFKLGNHGTCCKR</sequence>
<reference evidence="2" key="2">
    <citation type="submission" date="2021-09" db="EMBL/GenBank/DDBJ databases">
        <authorList>
            <person name="Gilroy R."/>
        </authorList>
    </citation>
    <scope>NUCLEOTIDE SEQUENCE</scope>
    <source>
        <strain evidence="2">CHK179-5677</strain>
    </source>
</reference>
<evidence type="ECO:0000313" key="3">
    <source>
        <dbReference type="Proteomes" id="UP000760668"/>
    </source>
</evidence>
<name>A0A921MM73_9FIRM</name>
<dbReference type="RefSeq" id="WP_295369154.1">
    <property type="nucleotide sequence ID" value="NZ_DYUC01000062.1"/>
</dbReference>
<proteinExistence type="predicted"/>
<feature type="domain" description="DUF1540" evidence="1">
    <location>
        <begin position="7"/>
        <end position="49"/>
    </location>
</feature>
<dbReference type="Pfam" id="PF07561">
    <property type="entry name" value="DUF1540"/>
    <property type="match status" value="1"/>
</dbReference>
<dbReference type="InterPro" id="IPR011437">
    <property type="entry name" value="DUF1540"/>
</dbReference>
<dbReference type="AlphaFoldDB" id="A0A921MM73"/>
<evidence type="ECO:0000313" key="2">
    <source>
        <dbReference type="EMBL" id="HJG86671.1"/>
    </source>
</evidence>
<accession>A0A921MM73</accession>
<reference evidence="2" key="1">
    <citation type="journal article" date="2021" name="PeerJ">
        <title>Extensive microbial diversity within the chicken gut microbiome revealed by metagenomics and culture.</title>
        <authorList>
            <person name="Gilroy R."/>
            <person name="Ravi A."/>
            <person name="Getino M."/>
            <person name="Pursley I."/>
            <person name="Horton D.L."/>
            <person name="Alikhan N.F."/>
            <person name="Baker D."/>
            <person name="Gharbi K."/>
            <person name="Hall N."/>
            <person name="Watson M."/>
            <person name="Adriaenssens E.M."/>
            <person name="Foster-Nyarko E."/>
            <person name="Jarju S."/>
            <person name="Secka A."/>
            <person name="Antonio M."/>
            <person name="Oren A."/>
            <person name="Chaudhuri R.R."/>
            <person name="La Ragione R."/>
            <person name="Hildebrand F."/>
            <person name="Pallen M.J."/>
        </authorList>
    </citation>
    <scope>NUCLEOTIDE SEQUENCE</scope>
    <source>
        <strain evidence="2">CHK179-5677</strain>
    </source>
</reference>
<protein>
    <submittedName>
        <fullName evidence="2">DUF1540 domain-containing protein</fullName>
    </submittedName>
</protein>
<dbReference type="Proteomes" id="UP000760668">
    <property type="component" value="Unassembled WGS sequence"/>
</dbReference>